<reference evidence="2 3" key="1">
    <citation type="submission" date="2017-08" db="EMBL/GenBank/DDBJ databases">
        <title>Infants hospitalized years apart are colonized by the same room-sourced microbial strains.</title>
        <authorList>
            <person name="Brooks B."/>
            <person name="Olm M.R."/>
            <person name="Firek B.A."/>
            <person name="Baker R."/>
            <person name="Thomas B.C."/>
            <person name="Morowitz M.J."/>
            <person name="Banfield J.F."/>
        </authorList>
    </citation>
    <scope>NUCLEOTIDE SEQUENCE [LARGE SCALE GENOMIC DNA]</scope>
    <source>
        <strain evidence="2">S2_003_000_R2_14</strain>
    </source>
</reference>
<dbReference type="InterPro" id="IPR036388">
    <property type="entry name" value="WH-like_DNA-bd_sf"/>
</dbReference>
<dbReference type="GO" id="GO:0003677">
    <property type="term" value="F:DNA binding"/>
    <property type="evidence" value="ECO:0007669"/>
    <property type="project" value="InterPro"/>
</dbReference>
<dbReference type="Pfam" id="PF01527">
    <property type="entry name" value="HTH_Tnp_1"/>
    <property type="match status" value="1"/>
</dbReference>
<dbReference type="Gene3D" id="1.10.10.10">
    <property type="entry name" value="Winged helix-like DNA-binding domain superfamily/Winged helix DNA-binding domain"/>
    <property type="match status" value="1"/>
</dbReference>
<evidence type="ECO:0008006" key="4">
    <source>
        <dbReference type="Google" id="ProtNLM"/>
    </source>
</evidence>
<feature type="region of interest" description="Disordered" evidence="1">
    <location>
        <begin position="1"/>
        <end position="28"/>
    </location>
</feature>
<dbReference type="InterPro" id="IPR002514">
    <property type="entry name" value="Transposase_8"/>
</dbReference>
<dbReference type="InterPro" id="IPR009057">
    <property type="entry name" value="Homeodomain-like_sf"/>
</dbReference>
<dbReference type="SUPFAM" id="SSF46689">
    <property type="entry name" value="Homeodomain-like"/>
    <property type="match status" value="1"/>
</dbReference>
<name>A0A2W5V0Q2_9BACT</name>
<organism evidence="2 3">
    <name type="scientific">Archangium gephyra</name>
    <dbReference type="NCBI Taxonomy" id="48"/>
    <lineage>
        <taxon>Bacteria</taxon>
        <taxon>Pseudomonadati</taxon>
        <taxon>Myxococcota</taxon>
        <taxon>Myxococcia</taxon>
        <taxon>Myxococcales</taxon>
        <taxon>Cystobacterineae</taxon>
        <taxon>Archangiaceae</taxon>
        <taxon>Archangium</taxon>
    </lineage>
</organism>
<dbReference type="Proteomes" id="UP000249061">
    <property type="component" value="Unassembled WGS sequence"/>
</dbReference>
<dbReference type="GO" id="GO:0006313">
    <property type="term" value="P:DNA transposition"/>
    <property type="evidence" value="ECO:0007669"/>
    <property type="project" value="InterPro"/>
</dbReference>
<evidence type="ECO:0000256" key="1">
    <source>
        <dbReference type="SAM" id="MobiDB-lite"/>
    </source>
</evidence>
<proteinExistence type="predicted"/>
<dbReference type="EMBL" id="QFQP01000006">
    <property type="protein sequence ID" value="PZR15018.1"/>
    <property type="molecule type" value="Genomic_DNA"/>
</dbReference>
<gene>
    <name evidence="2" type="ORF">DI536_09585</name>
</gene>
<accession>A0A2W5V0Q2</accession>
<dbReference type="AlphaFoldDB" id="A0A2W5V0Q2"/>
<protein>
    <recommendedName>
        <fullName evidence="4">Transposase</fullName>
    </recommendedName>
</protein>
<dbReference type="GO" id="GO:0004803">
    <property type="term" value="F:transposase activity"/>
    <property type="evidence" value="ECO:0007669"/>
    <property type="project" value="InterPro"/>
</dbReference>
<evidence type="ECO:0000313" key="2">
    <source>
        <dbReference type="EMBL" id="PZR15018.1"/>
    </source>
</evidence>
<sequence length="100" mass="11215">MRMNRPGTPEALKRGKLEPMGPGKRYPKELKERAVRPVLEEQGQHPSQWAAIQTVAAKLGCGVEGLRKWVRRAEADAGKRQTPVTSVQHTVFSSDFVKHE</sequence>
<comment type="caution">
    <text evidence="2">The sequence shown here is derived from an EMBL/GenBank/DDBJ whole genome shotgun (WGS) entry which is preliminary data.</text>
</comment>
<evidence type="ECO:0000313" key="3">
    <source>
        <dbReference type="Proteomes" id="UP000249061"/>
    </source>
</evidence>